<keyword evidence="1" id="KW-0472">Membrane</keyword>
<keyword evidence="1" id="KW-1133">Transmembrane helix</keyword>
<keyword evidence="1" id="KW-0812">Transmembrane</keyword>
<dbReference type="AlphaFoldDB" id="A0A0L6VSN7"/>
<dbReference type="Proteomes" id="UP000037035">
    <property type="component" value="Unassembled WGS sequence"/>
</dbReference>
<evidence type="ECO:0000256" key="1">
    <source>
        <dbReference type="SAM" id="Phobius"/>
    </source>
</evidence>
<protein>
    <submittedName>
        <fullName evidence="2">Uncharacterized protein</fullName>
    </submittedName>
</protein>
<evidence type="ECO:0000313" key="3">
    <source>
        <dbReference type="Proteomes" id="UP000037035"/>
    </source>
</evidence>
<dbReference type="VEuPathDB" id="FungiDB:VP01_1119g1"/>
<organism evidence="2 3">
    <name type="scientific">Puccinia sorghi</name>
    <dbReference type="NCBI Taxonomy" id="27349"/>
    <lineage>
        <taxon>Eukaryota</taxon>
        <taxon>Fungi</taxon>
        <taxon>Dikarya</taxon>
        <taxon>Basidiomycota</taxon>
        <taxon>Pucciniomycotina</taxon>
        <taxon>Pucciniomycetes</taxon>
        <taxon>Pucciniales</taxon>
        <taxon>Pucciniaceae</taxon>
        <taxon>Puccinia</taxon>
    </lineage>
</organism>
<dbReference type="OrthoDB" id="43460at2759"/>
<dbReference type="EMBL" id="LAVV01001332">
    <property type="protein sequence ID" value="KNZ63632.1"/>
    <property type="molecule type" value="Genomic_DNA"/>
</dbReference>
<feature type="transmembrane region" description="Helical" evidence="1">
    <location>
        <begin position="312"/>
        <end position="331"/>
    </location>
</feature>
<keyword evidence="3" id="KW-1185">Reference proteome</keyword>
<reference evidence="2 3" key="1">
    <citation type="submission" date="2015-08" db="EMBL/GenBank/DDBJ databases">
        <title>Next Generation Sequencing and Analysis of the Genome of Puccinia sorghi L Schw, the Causal Agent of Maize Common Rust.</title>
        <authorList>
            <person name="Rochi L."/>
            <person name="Burguener G."/>
            <person name="Darino M."/>
            <person name="Turjanski A."/>
            <person name="Kreff E."/>
            <person name="Dieguez M.J."/>
            <person name="Sacco F."/>
        </authorList>
    </citation>
    <scope>NUCLEOTIDE SEQUENCE [LARGE SCALE GENOMIC DNA]</scope>
    <source>
        <strain evidence="2 3">RO10H11247</strain>
    </source>
</reference>
<gene>
    <name evidence="2" type="ORF">VP01_1119g1</name>
</gene>
<evidence type="ECO:0000313" key="2">
    <source>
        <dbReference type="EMBL" id="KNZ63632.1"/>
    </source>
</evidence>
<name>A0A0L6VSN7_9BASI</name>
<comment type="caution">
    <text evidence="2">The sequence shown here is derived from an EMBL/GenBank/DDBJ whole genome shotgun (WGS) entry which is preliminary data.</text>
</comment>
<accession>A0A0L6VSN7</accession>
<dbReference type="STRING" id="27349.A0A0L6VSN7"/>
<sequence>MEVPRLFILPPPETVTIFIDWVWIVKHGFEMCLFHDLNPQIILSRNQEIKRMLMSFIFQGFWKAISSLMDCELFSLIPQNRRANQNFFMFRFGCIAVVWSKVLFASPNNDLSKLINKPNLFKAEGGKAEFQWKIPVNYLLSVKISISPFTLLSHNKCHQSHSHSTLTSSRSSRTTQSQRGLSFPIINPQTQDSRLNSIILIFNFILSFSSLFPLCFSSESILPQSIQIKSSACLAGKDNEVDCKRHLDLSPEQEQAKAKEIDTRTLLVARFLSLTQLWLVASEDGSPLEKVSKILSLRALLKVILQAQYLKLVDFIFFFSVCIAILIYQRFTIIAACLTKQSLGRLISKQLRPESHSFSLPTLSTPPTKLQILSWRKSFLRFCSWIFNSSPSTWTFICLIQLEPLSPRRHGVYSNKLFLAWEMRCLNSESNTGPFATKNTRQTLYHWATEASDDVTGYKCVLIHPRGSDDGLD</sequence>
<proteinExistence type="predicted"/>